<sequence length="194" mass="22114">MKKVVRSIAVVALMFAAATGLAKEPKLSLAPNSEKSLNFEMDTTSEQTIVSIIDTNGEIIYTEKIATGNIYSKKFNLQNLPEGNYFLEVESSMKETIFGFTVNDSKIMIREKKENVKPIFRQKDGRVFLNLLNLQKDAVKIAVMDSEGRSIFQETITDEMLIEKTFNFKNAFEDSYTILVKSKDDIYFEYVTVE</sequence>
<evidence type="ECO:0000313" key="5">
    <source>
        <dbReference type="Proteomes" id="UP000310314"/>
    </source>
</evidence>
<feature type="signal peptide" evidence="2">
    <location>
        <begin position="1"/>
        <end position="22"/>
    </location>
</feature>
<evidence type="ECO:0000256" key="1">
    <source>
        <dbReference type="ARBA" id="ARBA00022729"/>
    </source>
</evidence>
<name>A0A5S3PNF7_9FLAO</name>
<reference evidence="4 5" key="1">
    <citation type="submission" date="2019-05" db="EMBL/GenBank/DDBJ databases">
        <authorList>
            <person name="Zhang J.-Y."/>
            <person name="Feg X."/>
            <person name="Du Z.-J."/>
        </authorList>
    </citation>
    <scope>NUCLEOTIDE SEQUENCE [LARGE SCALE GENOMIC DNA]</scope>
    <source>
        <strain evidence="4 5">RZ26</strain>
    </source>
</reference>
<dbReference type="OrthoDB" id="1122048at2"/>
<dbReference type="RefSeq" id="WP_138658879.1">
    <property type="nucleotide sequence ID" value="NZ_VATY01000003.1"/>
</dbReference>
<evidence type="ECO:0000256" key="2">
    <source>
        <dbReference type="SAM" id="SignalP"/>
    </source>
</evidence>
<comment type="caution">
    <text evidence="4">The sequence shown here is derived from an EMBL/GenBank/DDBJ whole genome shotgun (WGS) entry which is preliminary data.</text>
</comment>
<dbReference type="Gene3D" id="2.60.40.3080">
    <property type="match status" value="1"/>
</dbReference>
<keyword evidence="5" id="KW-1185">Reference proteome</keyword>
<dbReference type="InterPro" id="IPR026444">
    <property type="entry name" value="Secre_tail"/>
</dbReference>
<proteinExistence type="predicted"/>
<protein>
    <recommendedName>
        <fullName evidence="3">Secretion system C-terminal sorting domain-containing protein</fullName>
    </recommendedName>
</protein>
<dbReference type="Pfam" id="PF18962">
    <property type="entry name" value="Por_Secre_tail"/>
    <property type="match status" value="1"/>
</dbReference>
<dbReference type="Proteomes" id="UP000310314">
    <property type="component" value="Unassembled WGS sequence"/>
</dbReference>
<feature type="chain" id="PRO_5024464108" description="Secretion system C-terminal sorting domain-containing protein" evidence="2">
    <location>
        <begin position="23"/>
        <end position="194"/>
    </location>
</feature>
<evidence type="ECO:0000259" key="3">
    <source>
        <dbReference type="Pfam" id="PF18962"/>
    </source>
</evidence>
<dbReference type="EMBL" id="VATY01000003">
    <property type="protein sequence ID" value="TMM56012.1"/>
    <property type="molecule type" value="Genomic_DNA"/>
</dbReference>
<organism evidence="4 5">
    <name type="scientific">Maribacter algarum</name>
    <name type="common">ex Zhang et al. 2020</name>
    <dbReference type="NCBI Taxonomy" id="2578118"/>
    <lineage>
        <taxon>Bacteria</taxon>
        <taxon>Pseudomonadati</taxon>
        <taxon>Bacteroidota</taxon>
        <taxon>Flavobacteriia</taxon>
        <taxon>Flavobacteriales</taxon>
        <taxon>Flavobacteriaceae</taxon>
        <taxon>Maribacter</taxon>
    </lineage>
</organism>
<accession>A0A5S3PNF7</accession>
<keyword evidence="1 2" id="KW-0732">Signal</keyword>
<evidence type="ECO:0000313" key="4">
    <source>
        <dbReference type="EMBL" id="TMM56012.1"/>
    </source>
</evidence>
<gene>
    <name evidence="4" type="ORF">FEE95_15325</name>
</gene>
<feature type="domain" description="Secretion system C-terminal sorting" evidence="3">
    <location>
        <begin position="36"/>
        <end position="96"/>
    </location>
</feature>
<dbReference type="AlphaFoldDB" id="A0A5S3PNF7"/>